<dbReference type="RefSeq" id="WP_283488052.1">
    <property type="nucleotide sequence ID" value="NZ_CP125947.1"/>
</dbReference>
<accession>A0ABY8SWI8</accession>
<evidence type="ECO:0000256" key="1">
    <source>
        <dbReference type="SAM" id="MobiDB-lite"/>
    </source>
</evidence>
<reference evidence="2 3" key="1">
    <citation type="submission" date="2023-05" db="EMBL/GenBank/DDBJ databases">
        <authorList>
            <person name="Yin Y."/>
            <person name="Lu Z."/>
        </authorList>
    </citation>
    <scope>NUCLEOTIDE SEQUENCE [LARGE SCALE GENOMIC DNA]</scope>
    <source>
        <strain evidence="2 3">ZM22</strain>
    </source>
</reference>
<gene>
    <name evidence="2" type="ORF">QMY55_07715</name>
</gene>
<keyword evidence="3" id="KW-1185">Reference proteome</keyword>
<evidence type="ECO:0000313" key="3">
    <source>
        <dbReference type="Proteomes" id="UP001240697"/>
    </source>
</evidence>
<sequence length="133" mass="15385">MNSQDFDKCRQFLEEHLSKNIGNKDLLAVYQKLIELKSQYDTATDKALIEKEIREAELNTQFRTSAYTNDTDLNKAVHRNNTDFNMAWNAQQAENHRHYQTTQANVFNQAMGNGYQPWSQPGQGQLPQQPGSY</sequence>
<name>A0ABY8SWI8_9BURK</name>
<feature type="compositionally biased region" description="Low complexity" evidence="1">
    <location>
        <begin position="116"/>
        <end position="133"/>
    </location>
</feature>
<dbReference type="EMBL" id="CP125947">
    <property type="protein sequence ID" value="WHS66991.1"/>
    <property type="molecule type" value="Genomic_DNA"/>
</dbReference>
<feature type="region of interest" description="Disordered" evidence="1">
    <location>
        <begin position="112"/>
        <end position="133"/>
    </location>
</feature>
<organism evidence="2 3">
    <name type="scientific">Comamonas resistens</name>
    <dbReference type="NCBI Taxonomy" id="3046670"/>
    <lineage>
        <taxon>Bacteria</taxon>
        <taxon>Pseudomonadati</taxon>
        <taxon>Pseudomonadota</taxon>
        <taxon>Betaproteobacteria</taxon>
        <taxon>Burkholderiales</taxon>
        <taxon>Comamonadaceae</taxon>
        <taxon>Comamonas</taxon>
    </lineage>
</organism>
<evidence type="ECO:0000313" key="2">
    <source>
        <dbReference type="EMBL" id="WHS66991.1"/>
    </source>
</evidence>
<protein>
    <submittedName>
        <fullName evidence="2">Uncharacterized protein</fullName>
    </submittedName>
</protein>
<proteinExistence type="predicted"/>
<dbReference type="Proteomes" id="UP001240697">
    <property type="component" value="Chromosome"/>
</dbReference>